<comment type="caution">
    <text evidence="1">The sequence shown here is derived from an EMBL/GenBank/DDBJ whole genome shotgun (WGS) entry which is preliminary data.</text>
</comment>
<keyword evidence="2" id="KW-1185">Reference proteome</keyword>
<name>A0AAN9A6B2_HALRR</name>
<protein>
    <submittedName>
        <fullName evidence="1">Uncharacterized protein</fullName>
    </submittedName>
</protein>
<accession>A0AAN9A6B2</accession>
<organism evidence="1 2">
    <name type="scientific">Halocaridina rubra</name>
    <name type="common">Hawaiian red shrimp</name>
    <dbReference type="NCBI Taxonomy" id="373956"/>
    <lineage>
        <taxon>Eukaryota</taxon>
        <taxon>Metazoa</taxon>
        <taxon>Ecdysozoa</taxon>
        <taxon>Arthropoda</taxon>
        <taxon>Crustacea</taxon>
        <taxon>Multicrustacea</taxon>
        <taxon>Malacostraca</taxon>
        <taxon>Eumalacostraca</taxon>
        <taxon>Eucarida</taxon>
        <taxon>Decapoda</taxon>
        <taxon>Pleocyemata</taxon>
        <taxon>Caridea</taxon>
        <taxon>Atyoidea</taxon>
        <taxon>Atyidae</taxon>
        <taxon>Halocaridina</taxon>
    </lineage>
</organism>
<dbReference type="AlphaFoldDB" id="A0AAN9A6B2"/>
<evidence type="ECO:0000313" key="2">
    <source>
        <dbReference type="Proteomes" id="UP001381693"/>
    </source>
</evidence>
<feature type="non-terminal residue" evidence="1">
    <location>
        <position position="1"/>
    </location>
</feature>
<dbReference type="Proteomes" id="UP001381693">
    <property type="component" value="Unassembled WGS sequence"/>
</dbReference>
<gene>
    <name evidence="1" type="ORF">SK128_021350</name>
</gene>
<dbReference type="EMBL" id="JAXCGZ010014609">
    <property type="protein sequence ID" value="KAK7071422.1"/>
    <property type="molecule type" value="Genomic_DNA"/>
</dbReference>
<evidence type="ECO:0000313" key="1">
    <source>
        <dbReference type="EMBL" id="KAK7071422.1"/>
    </source>
</evidence>
<reference evidence="1 2" key="1">
    <citation type="submission" date="2023-11" db="EMBL/GenBank/DDBJ databases">
        <title>Halocaridina rubra genome assembly.</title>
        <authorList>
            <person name="Smith C."/>
        </authorList>
    </citation>
    <scope>NUCLEOTIDE SEQUENCE [LARGE SCALE GENOMIC DNA]</scope>
    <source>
        <strain evidence="1">EP-1</strain>
        <tissue evidence="1">Whole</tissue>
    </source>
</reference>
<sequence>PSKFHPEDRSSTTGSDPEHYILDAVENPHLQHLQEKLLPYLFTAVWHAGKQLCIPVALSRAPFSCLMPENKIPSANVVTHLRTIITVNSISSEEDSSLHRAKRTLQDLGTAAHMDPSCTSLLPFGLSYLLPSFHTRQCEKAST</sequence>
<proteinExistence type="predicted"/>